<dbReference type="InterPro" id="IPR001245">
    <property type="entry name" value="Ser-Thr/Tyr_kinase_cat_dom"/>
</dbReference>
<name>A0AA39UT76_9AGAR</name>
<dbReference type="SUPFAM" id="SSF56112">
    <property type="entry name" value="Protein kinase-like (PK-like)"/>
    <property type="match status" value="1"/>
</dbReference>
<dbReference type="EMBL" id="JAUEPU010000005">
    <property type="protein sequence ID" value="KAK0502317.1"/>
    <property type="molecule type" value="Genomic_DNA"/>
</dbReference>
<dbReference type="InterPro" id="IPR051681">
    <property type="entry name" value="Ser/Thr_Kinases-Pseudokinases"/>
</dbReference>
<organism evidence="2 3">
    <name type="scientific">Armillaria luteobubalina</name>
    <dbReference type="NCBI Taxonomy" id="153913"/>
    <lineage>
        <taxon>Eukaryota</taxon>
        <taxon>Fungi</taxon>
        <taxon>Dikarya</taxon>
        <taxon>Basidiomycota</taxon>
        <taxon>Agaricomycotina</taxon>
        <taxon>Agaricomycetes</taxon>
        <taxon>Agaricomycetidae</taxon>
        <taxon>Agaricales</taxon>
        <taxon>Marasmiineae</taxon>
        <taxon>Physalacriaceae</taxon>
        <taxon>Armillaria</taxon>
    </lineage>
</organism>
<keyword evidence="2" id="KW-0418">Kinase</keyword>
<dbReference type="InterPro" id="IPR008271">
    <property type="entry name" value="Ser/Thr_kinase_AS"/>
</dbReference>
<keyword evidence="2" id="KW-0808">Transferase</keyword>
<dbReference type="PROSITE" id="PS50011">
    <property type="entry name" value="PROTEIN_KINASE_DOM"/>
    <property type="match status" value="1"/>
</dbReference>
<comment type="caution">
    <text evidence="2">The sequence shown here is derived from an EMBL/GenBank/DDBJ whole genome shotgun (WGS) entry which is preliminary data.</text>
</comment>
<protein>
    <submittedName>
        <fullName evidence="2">Kinase-like domain-containing protein</fullName>
    </submittedName>
</protein>
<dbReference type="InterPro" id="IPR011009">
    <property type="entry name" value="Kinase-like_dom_sf"/>
</dbReference>
<dbReference type="InterPro" id="IPR000719">
    <property type="entry name" value="Prot_kinase_dom"/>
</dbReference>
<keyword evidence="3" id="KW-1185">Reference proteome</keyword>
<proteinExistence type="predicted"/>
<dbReference type="Gene3D" id="1.10.510.10">
    <property type="entry name" value="Transferase(Phosphotransferase) domain 1"/>
    <property type="match status" value="1"/>
</dbReference>
<dbReference type="PROSITE" id="PS00108">
    <property type="entry name" value="PROTEIN_KINASE_ST"/>
    <property type="match status" value="1"/>
</dbReference>
<dbReference type="GO" id="GO:0004674">
    <property type="term" value="F:protein serine/threonine kinase activity"/>
    <property type="evidence" value="ECO:0007669"/>
    <property type="project" value="TreeGrafter"/>
</dbReference>
<dbReference type="PANTHER" id="PTHR44329">
    <property type="entry name" value="SERINE/THREONINE-PROTEIN KINASE TNNI3K-RELATED"/>
    <property type="match status" value="1"/>
</dbReference>
<dbReference type="GO" id="GO:0005524">
    <property type="term" value="F:ATP binding"/>
    <property type="evidence" value="ECO:0007669"/>
    <property type="project" value="InterPro"/>
</dbReference>
<feature type="domain" description="Protein kinase" evidence="1">
    <location>
        <begin position="1"/>
        <end position="137"/>
    </location>
</feature>
<evidence type="ECO:0000313" key="2">
    <source>
        <dbReference type="EMBL" id="KAK0502317.1"/>
    </source>
</evidence>
<evidence type="ECO:0000313" key="3">
    <source>
        <dbReference type="Proteomes" id="UP001175228"/>
    </source>
</evidence>
<gene>
    <name evidence="2" type="ORF">EDD18DRAFT_1245826</name>
</gene>
<accession>A0AA39UT76</accession>
<dbReference type="Proteomes" id="UP001175228">
    <property type="component" value="Unassembled WGS sequence"/>
</dbReference>
<dbReference type="Pfam" id="PF07714">
    <property type="entry name" value="PK_Tyr_Ser-Thr"/>
    <property type="match status" value="1"/>
</dbReference>
<sequence>MFIVHGDLKRDNILVSDDHRTVIADFGIFSVIGATTFGTSLSSRKGGTVRWQAREALNVSPNSFPADVYSLACVYVSDGSMPWNGQAECVVILQKKHLPCPRHLSENDLWWELMVRCWTYEPSLGPTLLHLMEHLHVTGDALPPPEWDKPDLAWLPGPLVQGKLHIPSDLPSLLNVEDDVSCLSDPGPERINPN</sequence>
<reference evidence="2" key="1">
    <citation type="submission" date="2023-06" db="EMBL/GenBank/DDBJ databases">
        <authorList>
            <consortium name="Lawrence Berkeley National Laboratory"/>
            <person name="Ahrendt S."/>
            <person name="Sahu N."/>
            <person name="Indic B."/>
            <person name="Wong-Bajracharya J."/>
            <person name="Merenyi Z."/>
            <person name="Ke H.-M."/>
            <person name="Monk M."/>
            <person name="Kocsube S."/>
            <person name="Drula E."/>
            <person name="Lipzen A."/>
            <person name="Balint B."/>
            <person name="Henrissat B."/>
            <person name="Andreopoulos B."/>
            <person name="Martin F.M."/>
            <person name="Harder C.B."/>
            <person name="Rigling D."/>
            <person name="Ford K.L."/>
            <person name="Foster G.D."/>
            <person name="Pangilinan J."/>
            <person name="Papanicolaou A."/>
            <person name="Barry K."/>
            <person name="LaButti K."/>
            <person name="Viragh M."/>
            <person name="Koriabine M."/>
            <person name="Yan M."/>
            <person name="Riley R."/>
            <person name="Champramary S."/>
            <person name="Plett K.L."/>
            <person name="Tsai I.J."/>
            <person name="Slot J."/>
            <person name="Sipos G."/>
            <person name="Plett J."/>
            <person name="Nagy L.G."/>
            <person name="Grigoriev I.V."/>
        </authorList>
    </citation>
    <scope>NUCLEOTIDE SEQUENCE</scope>
    <source>
        <strain evidence="2">HWK02</strain>
    </source>
</reference>
<evidence type="ECO:0000259" key="1">
    <source>
        <dbReference type="PROSITE" id="PS50011"/>
    </source>
</evidence>
<dbReference type="AlphaFoldDB" id="A0AA39UT76"/>